<dbReference type="PANTHER" id="PTHR43333">
    <property type="entry name" value="2-HACID_DH_C DOMAIN-CONTAINING PROTEIN"/>
    <property type="match status" value="1"/>
</dbReference>
<dbReference type="PANTHER" id="PTHR43333:SF1">
    <property type="entry name" value="D-ISOMER SPECIFIC 2-HYDROXYACID DEHYDROGENASE NAD-BINDING DOMAIN-CONTAINING PROTEIN"/>
    <property type="match status" value="1"/>
</dbReference>
<reference evidence="4 5" key="1">
    <citation type="submission" date="2018-05" db="EMBL/GenBank/DDBJ databases">
        <title>Genomic Encyclopedia of Type Strains, Phase IV (KMG-IV): sequencing the most valuable type-strain genomes for metagenomic binning, comparative biology and taxonomic classification.</title>
        <authorList>
            <person name="Goeker M."/>
        </authorList>
    </citation>
    <scope>NUCLEOTIDE SEQUENCE [LARGE SCALE GENOMIC DNA]</scope>
    <source>
        <strain evidence="4 5">DSM 45480</strain>
    </source>
</reference>
<dbReference type="Gene3D" id="3.40.50.720">
    <property type="entry name" value="NAD(P)-binding Rossmann-like Domain"/>
    <property type="match status" value="2"/>
</dbReference>
<comment type="caution">
    <text evidence="4">The sequence shown here is derived from an EMBL/GenBank/DDBJ whole genome shotgun (WGS) entry which is preliminary data.</text>
</comment>
<evidence type="ECO:0000256" key="1">
    <source>
        <dbReference type="ARBA" id="ARBA00023002"/>
    </source>
</evidence>
<protein>
    <submittedName>
        <fullName evidence="4">Phosphoglycerate dehydrogenase-like enzyme</fullName>
    </submittedName>
</protein>
<dbReference type="GO" id="GO:0051287">
    <property type="term" value="F:NAD binding"/>
    <property type="evidence" value="ECO:0007669"/>
    <property type="project" value="InterPro"/>
</dbReference>
<dbReference type="EMBL" id="QGHB01000002">
    <property type="protein sequence ID" value="PWK89272.1"/>
    <property type="molecule type" value="Genomic_DNA"/>
</dbReference>
<gene>
    <name evidence="4" type="ORF">C8D88_102545</name>
</gene>
<dbReference type="CDD" id="cd12166">
    <property type="entry name" value="2-Hacid_dh_7"/>
    <property type="match status" value="1"/>
</dbReference>
<name>A0A316I739_9PSEU</name>
<feature type="domain" description="D-isomer specific 2-hydroxyacid dehydrogenase NAD-binding" evidence="3">
    <location>
        <begin position="119"/>
        <end position="285"/>
    </location>
</feature>
<dbReference type="AlphaFoldDB" id="A0A316I739"/>
<evidence type="ECO:0000259" key="3">
    <source>
        <dbReference type="Pfam" id="PF02826"/>
    </source>
</evidence>
<dbReference type="PROSITE" id="PS00671">
    <property type="entry name" value="D_2_HYDROXYACID_DH_3"/>
    <property type="match status" value="1"/>
</dbReference>
<evidence type="ECO:0000256" key="2">
    <source>
        <dbReference type="ARBA" id="ARBA00023027"/>
    </source>
</evidence>
<sequence length="320" mass="34284">MTSCSRMGAILTYFALVTLTVLVPDDFGVQALSQVDGVRPVRYVPGEPLPAEAADAEVLVPKFLAGTDPRDVFAQLPKLELVQLLSAGAENFVGRVPDGVMLSTCRGAHGGSTAEWAIGALLAIYRDFLVFERARAEGRWDYHLTDTLQDKKVLIVGAGDLGEQLKRRLEPFDATAVLVGRTARDGVRGVDELPSLLPEFDAVVIFTPMTEETRHLVDAKFLAAMKDGAILVNGARGPVVDTEALVAELNSGRLRAALDVTDPEPLPEGHPLWTAPGLLLTPHVAGSCTGHTQRAYAIVAAEVARYVAGERPRNLVNGAY</sequence>
<dbReference type="InterPro" id="IPR006140">
    <property type="entry name" value="D-isomer_DH_NAD-bd"/>
</dbReference>
<proteinExistence type="predicted"/>
<dbReference type="InterPro" id="IPR029753">
    <property type="entry name" value="D-isomer_DH_CS"/>
</dbReference>
<dbReference type="SUPFAM" id="SSF52283">
    <property type="entry name" value="Formate/glycerate dehydrogenase catalytic domain-like"/>
    <property type="match status" value="1"/>
</dbReference>
<dbReference type="InterPro" id="IPR036291">
    <property type="entry name" value="NAD(P)-bd_dom_sf"/>
</dbReference>
<keyword evidence="1" id="KW-0560">Oxidoreductase</keyword>
<organism evidence="4 5">
    <name type="scientific">Lentzea atacamensis</name>
    <dbReference type="NCBI Taxonomy" id="531938"/>
    <lineage>
        <taxon>Bacteria</taxon>
        <taxon>Bacillati</taxon>
        <taxon>Actinomycetota</taxon>
        <taxon>Actinomycetes</taxon>
        <taxon>Pseudonocardiales</taxon>
        <taxon>Pseudonocardiaceae</taxon>
        <taxon>Lentzea</taxon>
    </lineage>
</organism>
<dbReference type="Proteomes" id="UP000246005">
    <property type="component" value="Unassembled WGS sequence"/>
</dbReference>
<evidence type="ECO:0000313" key="4">
    <source>
        <dbReference type="EMBL" id="PWK89272.1"/>
    </source>
</evidence>
<dbReference type="Pfam" id="PF02826">
    <property type="entry name" value="2-Hacid_dh_C"/>
    <property type="match status" value="1"/>
</dbReference>
<dbReference type="GO" id="GO:0016616">
    <property type="term" value="F:oxidoreductase activity, acting on the CH-OH group of donors, NAD or NADP as acceptor"/>
    <property type="evidence" value="ECO:0007669"/>
    <property type="project" value="UniProtKB-ARBA"/>
</dbReference>
<keyword evidence="2" id="KW-0520">NAD</keyword>
<accession>A0A316I739</accession>
<evidence type="ECO:0000313" key="5">
    <source>
        <dbReference type="Proteomes" id="UP000246005"/>
    </source>
</evidence>
<dbReference type="SUPFAM" id="SSF51735">
    <property type="entry name" value="NAD(P)-binding Rossmann-fold domains"/>
    <property type="match status" value="1"/>
</dbReference>